<evidence type="ECO:0000256" key="1">
    <source>
        <dbReference type="ARBA" id="ARBA00008984"/>
    </source>
</evidence>
<dbReference type="RefSeq" id="WP_134237548.1">
    <property type="nucleotide sequence ID" value="NZ_CP155620.1"/>
</dbReference>
<protein>
    <submittedName>
        <fullName evidence="3">Sulfurtransferase-like selenium metabolism protein YedF</fullName>
    </submittedName>
</protein>
<gene>
    <name evidence="3" type="primary">yedF</name>
    <name evidence="3" type="ORF">AAH949_01145</name>
</gene>
<dbReference type="SUPFAM" id="SSF75169">
    <property type="entry name" value="DsrEFH-like"/>
    <property type="match status" value="1"/>
</dbReference>
<evidence type="ECO:0000313" key="3">
    <source>
        <dbReference type="EMBL" id="XBJ29471.1"/>
    </source>
</evidence>
<dbReference type="CDD" id="cd03421">
    <property type="entry name" value="SirA_like_N"/>
    <property type="match status" value="1"/>
</dbReference>
<accession>A0AAU7E7M4</accession>
<sequence>MKIDCRNLACPRPVIETKQAIEKLQVGDSLEIFLNSEVSKNNVLKFLNSLNLETTLIQKGEEFIIQTIKKEMKNLNLNPDDFSCDNNDTRQKNVLFLKTLKVGEGELGENLFVGFLNTLKNLENPPYKILCVNESVLLNCDEEHKAYAAMKELEKMGIEIISCGACLEYFGKSKELKIGTIGNAYEILSELFGKAKIITL</sequence>
<proteinExistence type="inferred from homology"/>
<feature type="domain" description="UPF0033" evidence="2">
    <location>
        <begin position="2"/>
        <end position="69"/>
    </location>
</feature>
<reference evidence="3" key="1">
    <citation type="submission" date="2024-05" db="EMBL/GenBank/DDBJ databases">
        <title>Campylobacter coli isolated from environmental waters in Slovenia.</title>
        <authorList>
            <person name="Zautner A.E."/>
            <person name="Bunk B."/>
            <person name="Riedel T."/>
            <person name="Sproeer C."/>
        </authorList>
    </citation>
    <scope>NUCLEOTIDE SEQUENCE</scope>
    <source>
        <strain evidence="3">CCS1377</strain>
    </source>
</reference>
<dbReference type="InterPro" id="IPR027396">
    <property type="entry name" value="DsrEFH-like"/>
</dbReference>
<dbReference type="InterPro" id="IPR001455">
    <property type="entry name" value="TusA-like"/>
</dbReference>
<organism evidence="3">
    <name type="scientific">Campylobacter sp. CCS1377</name>
    <dbReference type="NCBI Taxonomy" id="3158229"/>
    <lineage>
        <taxon>Bacteria</taxon>
        <taxon>Pseudomonadati</taxon>
        <taxon>Campylobacterota</taxon>
        <taxon>Epsilonproteobacteria</taxon>
        <taxon>Campylobacterales</taxon>
        <taxon>Campylobacteraceae</taxon>
        <taxon>Campylobacter</taxon>
    </lineage>
</organism>
<name>A0AAU7E7M4_9BACT</name>
<dbReference type="PANTHER" id="PTHR33279">
    <property type="entry name" value="SULFUR CARRIER PROTEIN YEDF-RELATED"/>
    <property type="match status" value="1"/>
</dbReference>
<dbReference type="PANTHER" id="PTHR33279:SF6">
    <property type="entry name" value="SULFUR CARRIER PROTEIN YEDF-RELATED"/>
    <property type="match status" value="1"/>
</dbReference>
<dbReference type="Pfam" id="PF01206">
    <property type="entry name" value="TusA"/>
    <property type="match status" value="1"/>
</dbReference>
<dbReference type="AlphaFoldDB" id="A0AAU7E7M4"/>
<dbReference type="InterPro" id="IPR019870">
    <property type="entry name" value="Se_metab_YedF"/>
</dbReference>
<comment type="similarity">
    <text evidence="1">Belongs to the sulfur carrier protein TusA family.</text>
</comment>
<dbReference type="Gene3D" id="3.30.110.40">
    <property type="entry name" value="TusA-like domain"/>
    <property type="match status" value="1"/>
</dbReference>
<dbReference type="NCBIfam" id="TIGR03527">
    <property type="entry name" value="selenium_YedF"/>
    <property type="match status" value="1"/>
</dbReference>
<dbReference type="EMBL" id="CP155620">
    <property type="protein sequence ID" value="XBJ29471.1"/>
    <property type="molecule type" value="Genomic_DNA"/>
</dbReference>
<dbReference type="InterPro" id="IPR036868">
    <property type="entry name" value="TusA-like_sf"/>
</dbReference>
<evidence type="ECO:0000259" key="2">
    <source>
        <dbReference type="Pfam" id="PF01206"/>
    </source>
</evidence>
<dbReference type="SUPFAM" id="SSF64307">
    <property type="entry name" value="SirA-like"/>
    <property type="match status" value="1"/>
</dbReference>